<keyword evidence="5" id="KW-0560">Oxidoreductase</keyword>
<dbReference type="Gene3D" id="3.20.20.330">
    <property type="entry name" value="Homocysteine-binding-like domain"/>
    <property type="match status" value="1"/>
</dbReference>
<dbReference type="GO" id="GO:0032259">
    <property type="term" value="P:methylation"/>
    <property type="evidence" value="ECO:0007669"/>
    <property type="project" value="UniProtKB-KW"/>
</dbReference>
<dbReference type="GO" id="GO:0050664">
    <property type="term" value="F:oxidoreductase activity, acting on NAD(P)H, oxygen as acceptor"/>
    <property type="evidence" value="ECO:0007669"/>
    <property type="project" value="TreeGrafter"/>
</dbReference>
<feature type="region of interest" description="Disordered" evidence="7">
    <location>
        <begin position="312"/>
        <end position="408"/>
    </location>
</feature>
<evidence type="ECO:0000256" key="3">
    <source>
        <dbReference type="ARBA" id="ARBA00022679"/>
    </source>
</evidence>
<dbReference type="SMART" id="SM00822">
    <property type="entry name" value="PKS_KR"/>
    <property type="match status" value="1"/>
</dbReference>
<protein>
    <recommendedName>
        <fullName evidence="8">Hcy-binding domain-containing protein</fullName>
    </recommendedName>
</protein>
<gene>
    <name evidence="9" type="ORF">S7711_08616</name>
</gene>
<organism evidence="9 10">
    <name type="scientific">Stachybotrys chartarum (strain CBS 109288 / IBT 7711)</name>
    <name type="common">Toxic black mold</name>
    <name type="synonym">Stilbospora chartarum</name>
    <dbReference type="NCBI Taxonomy" id="1280523"/>
    <lineage>
        <taxon>Eukaryota</taxon>
        <taxon>Fungi</taxon>
        <taxon>Dikarya</taxon>
        <taxon>Ascomycota</taxon>
        <taxon>Pezizomycotina</taxon>
        <taxon>Sordariomycetes</taxon>
        <taxon>Hypocreomycetidae</taxon>
        <taxon>Hypocreales</taxon>
        <taxon>Stachybotryaceae</taxon>
        <taxon>Stachybotrys</taxon>
    </lineage>
</organism>
<dbReference type="Proteomes" id="UP000028045">
    <property type="component" value="Unassembled WGS sequence"/>
</dbReference>
<dbReference type="InterPro" id="IPR020904">
    <property type="entry name" value="Sc_DH/Rdtase_CS"/>
</dbReference>
<dbReference type="SUPFAM" id="SSF51735">
    <property type="entry name" value="NAD(P)-binding Rossmann-fold domains"/>
    <property type="match status" value="1"/>
</dbReference>
<dbReference type="SUPFAM" id="SSF82282">
    <property type="entry name" value="Homocysteine S-methyltransferase"/>
    <property type="match status" value="1"/>
</dbReference>
<dbReference type="EMBL" id="KL648512">
    <property type="protein sequence ID" value="KEY69831.1"/>
    <property type="molecule type" value="Genomic_DNA"/>
</dbReference>
<keyword evidence="10" id="KW-1185">Reference proteome</keyword>
<evidence type="ECO:0000313" key="10">
    <source>
        <dbReference type="Proteomes" id="UP000028045"/>
    </source>
</evidence>
<keyword evidence="3" id="KW-0808">Transferase</keyword>
<name>A0A084AX02_STACB</name>
<accession>A0A084AX02</accession>
<comment type="caution">
    <text evidence="6">Lacks conserved residue(s) required for the propagation of feature annotation.</text>
</comment>
<dbReference type="InterPro" id="IPR002347">
    <property type="entry name" value="SDR_fam"/>
</dbReference>
<evidence type="ECO:0000256" key="5">
    <source>
        <dbReference type="ARBA" id="ARBA00023002"/>
    </source>
</evidence>
<evidence type="ECO:0000256" key="6">
    <source>
        <dbReference type="PROSITE-ProRule" id="PRU00333"/>
    </source>
</evidence>
<dbReference type="GO" id="GO:0008168">
    <property type="term" value="F:methyltransferase activity"/>
    <property type="evidence" value="ECO:0007669"/>
    <property type="project" value="UniProtKB-KW"/>
</dbReference>
<dbReference type="PROSITE" id="PS50970">
    <property type="entry name" value="HCY"/>
    <property type="match status" value="1"/>
</dbReference>
<reference evidence="9 10" key="1">
    <citation type="journal article" date="2014" name="BMC Genomics">
        <title>Comparative genome sequencing reveals chemotype-specific gene clusters in the toxigenic black mold Stachybotrys.</title>
        <authorList>
            <person name="Semeiks J."/>
            <person name="Borek D."/>
            <person name="Otwinowski Z."/>
            <person name="Grishin N.V."/>
        </authorList>
    </citation>
    <scope>NUCLEOTIDE SEQUENCE [LARGE SCALE GENOMIC DNA]</scope>
    <source>
        <strain evidence="10">CBS 109288 / IBT 7711</strain>
    </source>
</reference>
<dbReference type="InterPro" id="IPR003726">
    <property type="entry name" value="HCY_dom"/>
</dbReference>
<keyword evidence="2" id="KW-0489">Methyltransferase</keyword>
<evidence type="ECO:0000259" key="8">
    <source>
        <dbReference type="PROSITE" id="PS50970"/>
    </source>
</evidence>
<evidence type="ECO:0000256" key="2">
    <source>
        <dbReference type="ARBA" id="ARBA00022603"/>
    </source>
</evidence>
<evidence type="ECO:0000256" key="4">
    <source>
        <dbReference type="ARBA" id="ARBA00022857"/>
    </source>
</evidence>
<evidence type="ECO:0000256" key="7">
    <source>
        <dbReference type="SAM" id="MobiDB-lite"/>
    </source>
</evidence>
<sequence length="977" mass="106589">MARIRILDGGLGTTLERRFNVHFSHARPLWSSDLLISDPDTLLACQSAFGRVPVDILLTATYQVSVEGFAATTQAPEFPNGVGVEAIPRFLETAVSVAARAKQASAQIALSLGPYGACMVPSQEYSGEYDAAHSSAETLREWHRRRLGLFASLGGHVLSSISYVAWETVPRVDEVVAVRTALAATPELSSLPYWISCLYPGDDGTLPDGTSAQEAVATMLNPELPGPSPWGIGINCTKVHKLDGLLRQYEAAIESMVQQGRIGKWPALVLYPDGTNGEVYNPTTQQWELPADAVAAGRSPWEEVLAQVVEETSARELAPPPSQPQPTHVRTQRSPLHHLRHNPPRPQRQRDPPRPMSHRHEHPALGSTPRPHTLAELPVLQPRQYRRAARRHRPEAQPRPHNLQLPLRHDEPPRQRLQLLQGIVDGLRTRGERRQRDRGRVHAGEVDDATGPRVQLRGQILKTAVHSMARVACALRVAHDERVPGKVAELQGIAAPGSAMRQTHKSAANLHNRRSTPIIHNTNFIPLQNPQPRRTLVPTIATSSRITRRARPTGPALQPTALHSAPRRLVRHGDALRVAPFLRAARLLREPRVLLEAQPAERGARGLEPALGEEPACEAGCRGEELGGAVDEVDGGAGLVLGEVIGGGEADDAAADDDCLCHDARALIYNLAVLLWRDVRHCSKWHDIGQLPRNPHFGTCSYTDSSLPLAALHRTQPCFTRRFATTMATSKVFIITGASKGLGAAIAHYLLKQSHKVVLAARSRDLLEAIKSSYPGQVELIAGDMTSENIATDLVKLAVKSYGHIDGIVLNHGILDNQKLRDTSIERIKYVYDVNVYSCLALAKAGLEELRKTRGSIVWVSSGAATKPYTAWGAYGSSKAALNSISSHIAAEEPEITSVAIAPGRVDTEMQALIRSSGKDTMDKAQYDNFVEVFEQGKLLKPEQPGNVIAKFAADPTKDLSGKFLNWNAAELAAYQE</sequence>
<dbReference type="Pfam" id="PF00106">
    <property type="entry name" value="adh_short"/>
    <property type="match status" value="1"/>
</dbReference>
<dbReference type="InterPro" id="IPR057326">
    <property type="entry name" value="KR_dom"/>
</dbReference>
<dbReference type="InterPro" id="IPR036291">
    <property type="entry name" value="NAD(P)-bd_dom_sf"/>
</dbReference>
<dbReference type="InterPro" id="IPR036589">
    <property type="entry name" value="HCY_dom_sf"/>
</dbReference>
<dbReference type="FunFam" id="3.40.50.720:FF:000281">
    <property type="entry name" value="Uncharacterized oxidoreductase YIR035C"/>
    <property type="match status" value="1"/>
</dbReference>
<feature type="domain" description="Hcy-binding" evidence="8">
    <location>
        <begin position="1"/>
        <end position="336"/>
    </location>
</feature>
<dbReference type="OrthoDB" id="261426at2759"/>
<dbReference type="HOGENOM" id="CLU_304225_0_0_1"/>
<feature type="compositionally biased region" description="Basic residues" evidence="7">
    <location>
        <begin position="384"/>
        <end position="393"/>
    </location>
</feature>
<dbReference type="PRINTS" id="PR00081">
    <property type="entry name" value="GDHRDH"/>
</dbReference>
<dbReference type="Pfam" id="PF02574">
    <property type="entry name" value="S-methyl_trans"/>
    <property type="match status" value="1"/>
</dbReference>
<proteinExistence type="inferred from homology"/>
<dbReference type="Gene3D" id="3.40.50.720">
    <property type="entry name" value="NAD(P)-binding Rossmann-like Domain"/>
    <property type="match status" value="1"/>
</dbReference>
<dbReference type="PANTHER" id="PTHR43008">
    <property type="entry name" value="BENZIL REDUCTASE"/>
    <property type="match status" value="1"/>
</dbReference>
<comment type="similarity">
    <text evidence="1">Belongs to the short-chain dehydrogenases/reductases (SDR) family.</text>
</comment>
<evidence type="ECO:0000256" key="1">
    <source>
        <dbReference type="ARBA" id="ARBA00006484"/>
    </source>
</evidence>
<evidence type="ECO:0000313" key="9">
    <source>
        <dbReference type="EMBL" id="KEY69831.1"/>
    </source>
</evidence>
<keyword evidence="4" id="KW-0521">NADP</keyword>
<dbReference type="PANTHER" id="PTHR43008:SF8">
    <property type="entry name" value="BENZIL REDUCTASE ((S)-BENZOIN FORMING) IRC24"/>
    <property type="match status" value="1"/>
</dbReference>
<dbReference type="AlphaFoldDB" id="A0A084AX02"/>
<dbReference type="PROSITE" id="PS00061">
    <property type="entry name" value="ADH_SHORT"/>
    <property type="match status" value="1"/>
</dbReference>